<evidence type="ECO:0000256" key="3">
    <source>
        <dbReference type="ARBA" id="ARBA00022792"/>
    </source>
</evidence>
<feature type="domain" description="Band 7" evidence="7">
    <location>
        <begin position="27"/>
        <end position="188"/>
    </location>
</feature>
<dbReference type="InterPro" id="IPR036013">
    <property type="entry name" value="Band_7/SPFH_dom_sf"/>
</dbReference>
<keyword evidence="4" id="KW-0496">Mitochondrion</keyword>
<evidence type="ECO:0000256" key="1">
    <source>
        <dbReference type="ARBA" id="ARBA00004273"/>
    </source>
</evidence>
<comment type="similarity">
    <text evidence="2 6">Belongs to the prohibitin family.</text>
</comment>
<dbReference type="Pfam" id="PF01145">
    <property type="entry name" value="Band_7"/>
    <property type="match status" value="1"/>
</dbReference>
<dbReference type="SUPFAM" id="SSF117892">
    <property type="entry name" value="Band 7/SPFH domain"/>
    <property type="match status" value="1"/>
</dbReference>
<dbReference type="GO" id="GO:0007005">
    <property type="term" value="P:mitochondrion organization"/>
    <property type="evidence" value="ECO:0007669"/>
    <property type="project" value="TreeGrafter"/>
</dbReference>
<dbReference type="SMART" id="SM00244">
    <property type="entry name" value="PHB"/>
    <property type="match status" value="1"/>
</dbReference>
<dbReference type="GO" id="GO:0005743">
    <property type="term" value="C:mitochondrial inner membrane"/>
    <property type="evidence" value="ECO:0007669"/>
    <property type="project" value="UniProtKB-SubCell"/>
</dbReference>
<evidence type="ECO:0000256" key="2">
    <source>
        <dbReference type="ARBA" id="ARBA00009658"/>
    </source>
</evidence>
<reference evidence="8" key="1">
    <citation type="submission" date="2021-01" db="EMBL/GenBank/DDBJ databases">
        <authorList>
            <person name="Corre E."/>
            <person name="Pelletier E."/>
            <person name="Niang G."/>
            <person name="Scheremetjew M."/>
            <person name="Finn R."/>
            <person name="Kale V."/>
            <person name="Holt S."/>
            <person name="Cochrane G."/>
            <person name="Meng A."/>
            <person name="Brown T."/>
            <person name="Cohen L."/>
        </authorList>
    </citation>
    <scope>NUCLEOTIDE SEQUENCE</scope>
    <source>
        <strain evidence="8">SPMC142</strain>
    </source>
</reference>
<dbReference type="PANTHER" id="PTHR23222:SF1">
    <property type="entry name" value="PROHIBITIN-2"/>
    <property type="match status" value="1"/>
</dbReference>
<keyword evidence="5" id="KW-0472">Membrane</keyword>
<dbReference type="EMBL" id="HBIQ01028068">
    <property type="protein sequence ID" value="CAE0540795.1"/>
    <property type="molecule type" value="Transcribed_RNA"/>
</dbReference>
<protein>
    <recommendedName>
        <fullName evidence="6">Prohibitin</fullName>
    </recommendedName>
</protein>
<keyword evidence="3 6" id="KW-0999">Mitochondrion inner membrane</keyword>
<comment type="subcellular location">
    <subcellularLocation>
        <location evidence="1 6">Mitochondrion inner membrane</location>
    </subcellularLocation>
</comment>
<evidence type="ECO:0000259" key="7">
    <source>
        <dbReference type="SMART" id="SM00244"/>
    </source>
</evidence>
<dbReference type="CDD" id="cd03401">
    <property type="entry name" value="SPFH_prohibitin"/>
    <property type="match status" value="1"/>
</dbReference>
<dbReference type="PANTHER" id="PTHR23222">
    <property type="entry name" value="PROHIBITIN"/>
    <property type="match status" value="1"/>
</dbReference>
<gene>
    <name evidence="8" type="ORF">SACU0126_LOCUS9231</name>
</gene>
<evidence type="ECO:0000256" key="4">
    <source>
        <dbReference type="ARBA" id="ARBA00023128"/>
    </source>
</evidence>
<dbReference type="InterPro" id="IPR000163">
    <property type="entry name" value="Prohibitin"/>
</dbReference>
<dbReference type="InterPro" id="IPR001107">
    <property type="entry name" value="Band_7"/>
</dbReference>
<organism evidence="8">
    <name type="scientific">Strombidinopsis acuminata</name>
    <dbReference type="NCBI Taxonomy" id="141414"/>
    <lineage>
        <taxon>Eukaryota</taxon>
        <taxon>Sar</taxon>
        <taxon>Alveolata</taxon>
        <taxon>Ciliophora</taxon>
        <taxon>Intramacronucleata</taxon>
        <taxon>Spirotrichea</taxon>
        <taxon>Choreotrichia</taxon>
        <taxon>Choreotrichida</taxon>
        <taxon>Strombidinopsidae</taxon>
        <taxon>Strombidinopsis</taxon>
    </lineage>
</organism>
<dbReference type="Gene3D" id="3.30.479.30">
    <property type="entry name" value="Band 7 domain"/>
    <property type="match status" value="1"/>
</dbReference>
<proteinExistence type="inferred from homology"/>
<accession>A0A7S3S0V1</accession>
<evidence type="ECO:0000313" key="8">
    <source>
        <dbReference type="EMBL" id="CAE0540795.1"/>
    </source>
</evidence>
<dbReference type="PRINTS" id="PR00679">
    <property type="entry name" value="PROHIBITIN"/>
</dbReference>
<dbReference type="AlphaFoldDB" id="A0A7S3S0V1"/>
<dbReference type="FunFam" id="3.30.479.30:FF:000001">
    <property type="entry name" value="Prohibitin 2"/>
    <property type="match status" value="1"/>
</dbReference>
<evidence type="ECO:0000256" key="6">
    <source>
        <dbReference type="RuleBase" id="RU366048"/>
    </source>
</evidence>
<evidence type="ECO:0000256" key="5">
    <source>
        <dbReference type="ARBA" id="ARBA00023136"/>
    </source>
</evidence>
<sequence>MNYKQQLAAIGGMGASLASVYGLYKSSVYYVDPGHRALKFNKVSGVGETIYREGFHIKAPWFERPIIYDVRTHPRVIQSKTGSADLQMVNLSLRVLYRPDPTKLPAIYRYLGMDYDARVLPSVVNEVLKSVVARYTAQALLSQREQVSAKIRESLNERLSDFMILLDDVSITDLHFSDEFQKAIERKQTAQQDAEKARYIVEQAEQDAKSTVIKAQGEAKAAELLGIAMQKSPAFLQLRRVEAAQEIATILSRSRNRIFLESDTLLLNVTSNMDANLNRKS</sequence>
<name>A0A7S3S0V1_9SPIT</name>